<feature type="domain" description="GIY-YIG" evidence="2">
    <location>
        <begin position="366"/>
        <end position="400"/>
    </location>
</feature>
<reference evidence="3 4" key="1">
    <citation type="submission" date="2024-07" db="EMBL/GenBank/DDBJ databases">
        <title>Section-level genome sequencing and comparative genomics of Aspergillus sections Usti and Cavernicolus.</title>
        <authorList>
            <consortium name="Lawrence Berkeley National Laboratory"/>
            <person name="Nybo J.L."/>
            <person name="Vesth T.C."/>
            <person name="Theobald S."/>
            <person name="Frisvad J.C."/>
            <person name="Larsen T.O."/>
            <person name="Kjaerboelling I."/>
            <person name="Rothschild-Mancinelli K."/>
            <person name="Lyhne E.K."/>
            <person name="Kogle M.E."/>
            <person name="Barry K."/>
            <person name="Clum A."/>
            <person name="Na H."/>
            <person name="Ledsgaard L."/>
            <person name="Lin J."/>
            <person name="Lipzen A."/>
            <person name="Kuo A."/>
            <person name="Riley R."/>
            <person name="Mondo S."/>
            <person name="Labutti K."/>
            <person name="Haridas S."/>
            <person name="Pangalinan J."/>
            <person name="Salamov A.A."/>
            <person name="Simmons B.A."/>
            <person name="Magnuson J.K."/>
            <person name="Chen J."/>
            <person name="Drula E."/>
            <person name="Henrissat B."/>
            <person name="Wiebenga A."/>
            <person name="Lubbers R.J."/>
            <person name="Gomes A.C."/>
            <person name="Makela M.R."/>
            <person name="Stajich J."/>
            <person name="Grigoriev I.V."/>
            <person name="Mortensen U.H."/>
            <person name="De Vries R.P."/>
            <person name="Baker S.E."/>
            <person name="Andersen M.R."/>
        </authorList>
    </citation>
    <scope>NUCLEOTIDE SEQUENCE [LARGE SCALE GENOMIC DNA]</scope>
    <source>
        <strain evidence="3 4">CBS 209.92</strain>
    </source>
</reference>
<accession>A0ABR4FH61</accession>
<evidence type="ECO:0000259" key="2">
    <source>
        <dbReference type="Pfam" id="PF01541"/>
    </source>
</evidence>
<dbReference type="Proteomes" id="UP001610563">
    <property type="component" value="Unassembled WGS sequence"/>
</dbReference>
<comment type="caution">
    <text evidence="3">The sequence shown here is derived from an EMBL/GenBank/DDBJ whole genome shotgun (WGS) entry which is preliminary data.</text>
</comment>
<organism evidence="3 4">
    <name type="scientific">Aspergillus keveii</name>
    <dbReference type="NCBI Taxonomy" id="714993"/>
    <lineage>
        <taxon>Eukaryota</taxon>
        <taxon>Fungi</taxon>
        <taxon>Dikarya</taxon>
        <taxon>Ascomycota</taxon>
        <taxon>Pezizomycotina</taxon>
        <taxon>Eurotiomycetes</taxon>
        <taxon>Eurotiomycetidae</taxon>
        <taxon>Eurotiales</taxon>
        <taxon>Aspergillaceae</taxon>
        <taxon>Aspergillus</taxon>
        <taxon>Aspergillus subgen. Nidulantes</taxon>
    </lineage>
</organism>
<name>A0ABR4FH61_9EURO</name>
<dbReference type="EMBL" id="JBFTWV010000380">
    <property type="protein sequence ID" value="KAL2782588.1"/>
    <property type="molecule type" value="Genomic_DNA"/>
</dbReference>
<feature type="region of interest" description="Disordered" evidence="1">
    <location>
        <begin position="24"/>
        <end position="157"/>
    </location>
</feature>
<dbReference type="InterPro" id="IPR000305">
    <property type="entry name" value="GIY-YIG_endonuc"/>
</dbReference>
<proteinExistence type="predicted"/>
<evidence type="ECO:0000313" key="3">
    <source>
        <dbReference type="EMBL" id="KAL2782588.1"/>
    </source>
</evidence>
<dbReference type="SUPFAM" id="SSF82771">
    <property type="entry name" value="GIY-YIG endonuclease"/>
    <property type="match status" value="1"/>
</dbReference>
<keyword evidence="4" id="KW-1185">Reference proteome</keyword>
<gene>
    <name evidence="3" type="ORF">BJX66DRAFT_345708</name>
</gene>
<dbReference type="InterPro" id="IPR035901">
    <property type="entry name" value="GIY-YIG_endonuc_sf"/>
</dbReference>
<protein>
    <recommendedName>
        <fullName evidence="2">GIY-YIG domain-containing protein</fullName>
    </recommendedName>
</protein>
<feature type="compositionally biased region" description="Polar residues" evidence="1">
    <location>
        <begin position="136"/>
        <end position="157"/>
    </location>
</feature>
<dbReference type="Pfam" id="PF01541">
    <property type="entry name" value="GIY-YIG"/>
    <property type="match status" value="1"/>
</dbReference>
<evidence type="ECO:0000256" key="1">
    <source>
        <dbReference type="SAM" id="MobiDB-lite"/>
    </source>
</evidence>
<dbReference type="CDD" id="cd00719">
    <property type="entry name" value="GIY-YIG_SF"/>
    <property type="match status" value="1"/>
</dbReference>
<sequence>MRSVIWDTDDGEPDDWELDTIQSKTRESVNEEDNDSLPDAGTQLLLATDSDDVPGVLTLPADSQLSDNATDPAWIPSSTAADTEDEFERASFPPSSPLHPGTESNPAPPSATMDSDDEDYWVPARRSDTVRDGAWNSPSTLSATESGENVDSAITSPDITGDTSLGSSDIATGAIDASNTLPFEDEIRAKAEQDELLLDLENNAISENEIAALTQILEAESIVIDLSKQVHCDHDEIGEISIRNAQLSPEQRPCKQRKLDHKEIFTEESKATLSKNSDSRIRSLLKPIMDTIHEKKTTTSSESHNLTDPIGSNLLQKLREWDPLDLEQTVLSLFDKDTKAILGVPHLTFKWLDEHLPDVGVTDQNFGVYAIFSPAHNKIYIGCSRRLRERIRVHLRAIASAGSPNDQHVHKVLRKFAEKDISVKKIFHHDAVPSEVLLLTETLMMVMLDSIPSSVDLRLGQASLIAELIKTQQELGLQRSYIVERLNKTLSICNAEPALPVIDHPNPGRCEDCQHEKRTPVASASHNRWLCYQCTYARRVALLPRDHPIFGKCSWCNRDALRWASIPRGTDTTILHGSTGPSNAPAATVPVSFVVRIAMSAYDGYLRAIGTAAFVGGRSLKTRPRNTFTSSTVLVNVKAAPS</sequence>
<evidence type="ECO:0000313" key="4">
    <source>
        <dbReference type="Proteomes" id="UP001610563"/>
    </source>
</evidence>